<evidence type="ECO:0000313" key="2">
    <source>
        <dbReference type="EMBL" id="RWS31613.1"/>
    </source>
</evidence>
<comment type="caution">
    <text evidence="2">The sequence shown here is derived from an EMBL/GenBank/DDBJ whole genome shotgun (WGS) entry which is preliminary data.</text>
</comment>
<dbReference type="SMART" id="SM00367">
    <property type="entry name" value="LRR_CC"/>
    <property type="match status" value="7"/>
</dbReference>
<organism evidence="2 3">
    <name type="scientific">Leptotrombidium deliense</name>
    <dbReference type="NCBI Taxonomy" id="299467"/>
    <lineage>
        <taxon>Eukaryota</taxon>
        <taxon>Metazoa</taxon>
        <taxon>Ecdysozoa</taxon>
        <taxon>Arthropoda</taxon>
        <taxon>Chelicerata</taxon>
        <taxon>Arachnida</taxon>
        <taxon>Acari</taxon>
        <taxon>Acariformes</taxon>
        <taxon>Trombidiformes</taxon>
        <taxon>Prostigmata</taxon>
        <taxon>Anystina</taxon>
        <taxon>Parasitengona</taxon>
        <taxon>Trombiculoidea</taxon>
        <taxon>Trombiculidae</taxon>
        <taxon>Leptotrombidium</taxon>
    </lineage>
</organism>
<dbReference type="InterPro" id="IPR001611">
    <property type="entry name" value="Leu-rich_rpt"/>
</dbReference>
<dbReference type="PANTHER" id="PTHR13318">
    <property type="entry name" value="PARTNER OF PAIRED, ISOFORM B-RELATED"/>
    <property type="match status" value="1"/>
</dbReference>
<keyword evidence="3" id="KW-1185">Reference proteome</keyword>
<protein>
    <submittedName>
        <fullName evidence="2">F-box/LRR-repeat protein 16-like protein</fullName>
    </submittedName>
</protein>
<feature type="domain" description="F-box/LRR-repeat protein 15-like leucin rich repeat" evidence="1">
    <location>
        <begin position="95"/>
        <end position="246"/>
    </location>
</feature>
<dbReference type="EMBL" id="NCKV01000115">
    <property type="protein sequence ID" value="RWS31613.1"/>
    <property type="molecule type" value="Genomic_DNA"/>
</dbReference>
<dbReference type="GO" id="GO:0031146">
    <property type="term" value="P:SCF-dependent proteasomal ubiquitin-dependent protein catabolic process"/>
    <property type="evidence" value="ECO:0007669"/>
    <property type="project" value="TreeGrafter"/>
</dbReference>
<dbReference type="GO" id="GO:0019005">
    <property type="term" value="C:SCF ubiquitin ligase complex"/>
    <property type="evidence" value="ECO:0007669"/>
    <property type="project" value="TreeGrafter"/>
</dbReference>
<evidence type="ECO:0000259" key="1">
    <source>
        <dbReference type="Pfam" id="PF25372"/>
    </source>
</evidence>
<dbReference type="OrthoDB" id="10044893at2759"/>
<accession>A0A443SVS8</accession>
<dbReference type="PANTHER" id="PTHR13318:SF193">
    <property type="entry name" value="F-BOX_LRR-REPEAT PROTEIN 16"/>
    <property type="match status" value="1"/>
</dbReference>
<gene>
    <name evidence="2" type="ORF">B4U80_04610</name>
</gene>
<reference evidence="2 3" key="1">
    <citation type="journal article" date="2018" name="Gigascience">
        <title>Genomes of trombidid mites reveal novel predicted allergens and laterally-transferred genes associated with secondary metabolism.</title>
        <authorList>
            <person name="Dong X."/>
            <person name="Chaisiri K."/>
            <person name="Xia D."/>
            <person name="Armstrong S.D."/>
            <person name="Fang Y."/>
            <person name="Donnelly M.J."/>
            <person name="Kadowaki T."/>
            <person name="McGarry J.W."/>
            <person name="Darby A.C."/>
            <person name="Makepeace B.L."/>
        </authorList>
    </citation>
    <scope>NUCLEOTIDE SEQUENCE [LARGE SCALE GENOMIC DNA]</scope>
    <source>
        <strain evidence="2">UoL-UT</strain>
    </source>
</reference>
<dbReference type="Proteomes" id="UP000288716">
    <property type="component" value="Unassembled WGS sequence"/>
</dbReference>
<dbReference type="InterPro" id="IPR057207">
    <property type="entry name" value="FBXL15_LRR"/>
</dbReference>
<dbReference type="SUPFAM" id="SSF52047">
    <property type="entry name" value="RNI-like"/>
    <property type="match status" value="1"/>
</dbReference>
<dbReference type="Gene3D" id="3.80.10.10">
    <property type="entry name" value="Ribonuclease Inhibitor"/>
    <property type="match status" value="2"/>
</dbReference>
<proteinExistence type="predicted"/>
<dbReference type="STRING" id="299467.A0A443SVS8"/>
<name>A0A443SVS8_9ACAR</name>
<dbReference type="InterPro" id="IPR006553">
    <property type="entry name" value="Leu-rich_rpt_Cys-con_subtyp"/>
</dbReference>
<dbReference type="Pfam" id="PF13516">
    <property type="entry name" value="LRR_6"/>
    <property type="match status" value="1"/>
</dbReference>
<dbReference type="VEuPathDB" id="VectorBase:LDEU000428"/>
<dbReference type="InterPro" id="IPR032675">
    <property type="entry name" value="LRR_dom_sf"/>
</dbReference>
<evidence type="ECO:0000313" key="3">
    <source>
        <dbReference type="Proteomes" id="UP000288716"/>
    </source>
</evidence>
<dbReference type="AlphaFoldDB" id="A0A443SVS8"/>
<dbReference type="Pfam" id="PF25372">
    <property type="entry name" value="DUF7885"/>
    <property type="match status" value="1"/>
</dbReference>
<sequence length="359" mass="39321">MAVVYCADLRRNTTETSDGVLSSVTTVNTVRQLLYASIEKRGFDSICLFGATDADVIDFASKISPQVMRRCVFGSLRCASVSDKGLEIFLATLNQSIKKLELSGCNEITDSGLWTSLVPRLESLVICDCINVADETIAAITQMLPSLTELTLQAYHVTDVSMTYFGPTSARENLRTLCLQHCWELSNQGILNVAHGLPNLSHLSLSGCSKVTDDAIEIIAEQLRGLKKLDLSWCSRVSDAALEYIACDLSDVLNELILDRTPHVTDIGLGYIATMSHLTTLTLRWCPQIRDFGLQTLCSMKSLKVLSVAGCPQLSVNGLSCLVQMQQLTELELTNCPGATKELTKYLKEHLPSCCTIII</sequence>